<feature type="compositionally biased region" description="Basic and acidic residues" evidence="2">
    <location>
        <begin position="30"/>
        <end position="39"/>
    </location>
</feature>
<evidence type="ECO:0000259" key="3">
    <source>
        <dbReference type="Pfam" id="PF25279"/>
    </source>
</evidence>
<dbReference type="SUPFAM" id="SSF54695">
    <property type="entry name" value="POZ domain"/>
    <property type="match status" value="1"/>
</dbReference>
<name>A0A426YEW8_ENSVE</name>
<evidence type="ECO:0000256" key="1">
    <source>
        <dbReference type="ARBA" id="ARBA00004906"/>
    </source>
</evidence>
<dbReference type="AlphaFoldDB" id="A0A426YEW8"/>
<proteinExistence type="predicted"/>
<sequence>MVRMHRLPPGRIRFNVASGKGRSRFNAGGEDLRHDWQDPRRRRPPRLLVEPPAAGLGPGRGRRVLIDRNPACFVVLLDLLRTCKLHIPANMPEKLLYRRPVTPLRRRPPPAGGLLVRPRSRRRHGHPSRPRRRLLLRCPRQRGPRLRLDAGGRPTYQPRLPAGRRPSTLSYGGSIYDFSIGGDRLYALHSEEKVFDVWETPPSPISESISSCFYND</sequence>
<evidence type="ECO:0000313" key="4">
    <source>
        <dbReference type="EMBL" id="RRT50309.1"/>
    </source>
</evidence>
<feature type="region of interest" description="Disordered" evidence="2">
    <location>
        <begin position="107"/>
        <end position="131"/>
    </location>
</feature>
<dbReference type="Proteomes" id="UP000287651">
    <property type="component" value="Unassembled WGS sequence"/>
</dbReference>
<feature type="region of interest" description="Disordered" evidence="2">
    <location>
        <begin position="19"/>
        <end position="54"/>
    </location>
</feature>
<organism evidence="4 5">
    <name type="scientific">Ensete ventricosum</name>
    <name type="common">Abyssinian banana</name>
    <name type="synonym">Musa ensete</name>
    <dbReference type="NCBI Taxonomy" id="4639"/>
    <lineage>
        <taxon>Eukaryota</taxon>
        <taxon>Viridiplantae</taxon>
        <taxon>Streptophyta</taxon>
        <taxon>Embryophyta</taxon>
        <taxon>Tracheophyta</taxon>
        <taxon>Spermatophyta</taxon>
        <taxon>Magnoliopsida</taxon>
        <taxon>Liliopsida</taxon>
        <taxon>Zingiberales</taxon>
        <taxon>Musaceae</taxon>
        <taxon>Ensete</taxon>
    </lineage>
</organism>
<comment type="pathway">
    <text evidence="1">Protein modification; protein ubiquitination.</text>
</comment>
<feature type="domain" description="At2g24240-like C-terminal beta-propeller" evidence="3">
    <location>
        <begin position="170"/>
        <end position="200"/>
    </location>
</feature>
<dbReference type="Gene3D" id="3.30.710.10">
    <property type="entry name" value="Potassium Channel Kv1.1, Chain A"/>
    <property type="match status" value="1"/>
</dbReference>
<feature type="compositionally biased region" description="Basic residues" evidence="2">
    <location>
        <begin position="118"/>
        <end position="131"/>
    </location>
</feature>
<dbReference type="InterPro" id="IPR057441">
    <property type="entry name" value="Beta_prop_At2g24240"/>
</dbReference>
<accession>A0A426YEW8</accession>
<feature type="region of interest" description="Disordered" evidence="2">
    <location>
        <begin position="146"/>
        <end position="165"/>
    </location>
</feature>
<comment type="caution">
    <text evidence="4">The sequence shown here is derived from an EMBL/GenBank/DDBJ whole genome shotgun (WGS) entry which is preliminary data.</text>
</comment>
<gene>
    <name evidence="4" type="ORF">B296_00023203</name>
</gene>
<protein>
    <recommendedName>
        <fullName evidence="3">At2g24240-like C-terminal beta-propeller domain-containing protein</fullName>
    </recommendedName>
</protein>
<dbReference type="EMBL" id="AMZH03012839">
    <property type="protein sequence ID" value="RRT50309.1"/>
    <property type="molecule type" value="Genomic_DNA"/>
</dbReference>
<dbReference type="InterPro" id="IPR011333">
    <property type="entry name" value="SKP1/BTB/POZ_sf"/>
</dbReference>
<reference evidence="4 5" key="1">
    <citation type="journal article" date="2014" name="Agronomy (Basel)">
        <title>A Draft Genome Sequence for Ensete ventricosum, the Drought-Tolerant Tree Against Hunger.</title>
        <authorList>
            <person name="Harrison J."/>
            <person name="Moore K.A."/>
            <person name="Paszkiewicz K."/>
            <person name="Jones T."/>
            <person name="Grant M."/>
            <person name="Ambacheew D."/>
            <person name="Muzemil S."/>
            <person name="Studholme D.J."/>
        </authorList>
    </citation>
    <scope>NUCLEOTIDE SEQUENCE [LARGE SCALE GENOMIC DNA]</scope>
</reference>
<evidence type="ECO:0000256" key="2">
    <source>
        <dbReference type="SAM" id="MobiDB-lite"/>
    </source>
</evidence>
<dbReference type="Pfam" id="PF25279">
    <property type="entry name" value="Beta_prop_At2g24240"/>
    <property type="match status" value="1"/>
</dbReference>
<evidence type="ECO:0000313" key="5">
    <source>
        <dbReference type="Proteomes" id="UP000287651"/>
    </source>
</evidence>